<feature type="transmembrane region" description="Helical" evidence="2">
    <location>
        <begin position="257"/>
        <end position="284"/>
    </location>
</feature>
<dbReference type="STRING" id="68775.A0A5C3LVF4"/>
<feature type="compositionally biased region" description="Basic and acidic residues" evidence="1">
    <location>
        <begin position="331"/>
        <end position="343"/>
    </location>
</feature>
<gene>
    <name evidence="3" type="ORF">BDQ12DRAFT_739236</name>
</gene>
<protein>
    <submittedName>
        <fullName evidence="3">Uncharacterized protein</fullName>
    </submittedName>
</protein>
<feature type="compositionally biased region" description="Low complexity" evidence="1">
    <location>
        <begin position="665"/>
        <end position="690"/>
    </location>
</feature>
<keyword evidence="2" id="KW-0812">Transmembrane</keyword>
<dbReference type="Proteomes" id="UP000308652">
    <property type="component" value="Unassembled WGS sequence"/>
</dbReference>
<evidence type="ECO:0000313" key="4">
    <source>
        <dbReference type="Proteomes" id="UP000308652"/>
    </source>
</evidence>
<organism evidence="3 4">
    <name type="scientific">Crucibulum laeve</name>
    <dbReference type="NCBI Taxonomy" id="68775"/>
    <lineage>
        <taxon>Eukaryota</taxon>
        <taxon>Fungi</taxon>
        <taxon>Dikarya</taxon>
        <taxon>Basidiomycota</taxon>
        <taxon>Agaricomycotina</taxon>
        <taxon>Agaricomycetes</taxon>
        <taxon>Agaricomycetidae</taxon>
        <taxon>Agaricales</taxon>
        <taxon>Agaricineae</taxon>
        <taxon>Nidulariaceae</taxon>
        <taxon>Crucibulum</taxon>
    </lineage>
</organism>
<keyword evidence="4" id="KW-1185">Reference proteome</keyword>
<sequence>MSLTSLLLETYFLGGTVPATVPLGLLGGVVTGYFGKKISTSLYANTVLGIMEDVPVAVTTGFPPSSNLHPPSITLALRPSSAIITVSFTSPAVLPHHASPTTTTTAITTTTTTTSTTTTSSPSRFLLQTVRASIKAVKTALLSFFKSSPFATFITAPFPLPTIGPSDPTFTQAPVKRIVAKFFDPLLIPCLPSASSLFEAEMIEVEEPTCSTNRTLAALDSDDDNDIHQEARAQWMPLSQVYLSMLLQLLPRRRSPFYLLVPLGAVYLFFHRLFGLHVIMALGISTTTLIAPTIIAITTTTKDEDASIEAPVDAQALDFTSTSECEIRLEKQDSKKTDTDQDGRITTGEDIQRTATNHQDSIATTTLIATTITATKDEDASLEAPVDAQAQGLTSISEIESGEFEGEDEFVDAEDELDEGGDAFYEQQSTLVDANEEAQAASAEIEVIIETEVEVEDITLCELDTTSEMTATVSETSKIAEITTPVFAIAETDDADDVPTPIIDDTNTYQVNIVSIPDKEDAKASETISAMNISSTGFAVTSQGEDDADDNDGFQVVSYKKRTRRTVPPATHKVLISIPADANTLSNPAKAPPTPTKTDPARKHSAPAATATTALSSPISWASIAVKAASTAKKEESRREVRLSEERSSSLLSIPSSDDNSQRLSPSSCSTTLSSSSSSSSSSSKRTSTFSWADDDWDMDDFDLGDWKEGVSSSGSESVLFSESEENTTLVEDSSLALPEVCHLHDLEKYFKDKRAARHVEVASIPNAPAKDTERDLIEDQSELLPAVCDLAGLDTYIKNKRALGCEPPCPVDIISEEPAVVVAVDRCPRKEIKEEEYHHGLPPVCDFAQLEHYFNTQPAASSSSTVHHVHPSLPLKPTWLNLPDIAKADLEAAPMTTVRFMNGSVWRVLEGADEEREGELQEESPLPMQDEFPSLLLRSTTSVTSRIGKSVGITTAAEGKVRSFSDISSGTATTTATTNVTTSPSTTITTSRKPKLVQLRRDVQGVMSSFIPPAHRVPAATGA</sequence>
<name>A0A5C3LVF4_9AGAR</name>
<feature type="transmembrane region" description="Helical" evidence="2">
    <location>
        <begin position="12"/>
        <end position="34"/>
    </location>
</feature>
<keyword evidence="2" id="KW-1133">Transmembrane helix</keyword>
<keyword evidence="2" id="KW-0472">Membrane</keyword>
<evidence type="ECO:0000256" key="1">
    <source>
        <dbReference type="SAM" id="MobiDB-lite"/>
    </source>
</evidence>
<feature type="region of interest" description="Disordered" evidence="1">
    <location>
        <begin position="331"/>
        <end position="350"/>
    </location>
</feature>
<accession>A0A5C3LVF4</accession>
<feature type="compositionally biased region" description="Basic and acidic residues" evidence="1">
    <location>
        <begin position="632"/>
        <end position="648"/>
    </location>
</feature>
<reference evidence="3 4" key="1">
    <citation type="journal article" date="2019" name="Nat. Ecol. Evol.">
        <title>Megaphylogeny resolves global patterns of mushroom evolution.</title>
        <authorList>
            <person name="Varga T."/>
            <person name="Krizsan K."/>
            <person name="Foldi C."/>
            <person name="Dima B."/>
            <person name="Sanchez-Garcia M."/>
            <person name="Sanchez-Ramirez S."/>
            <person name="Szollosi G.J."/>
            <person name="Szarkandi J.G."/>
            <person name="Papp V."/>
            <person name="Albert L."/>
            <person name="Andreopoulos W."/>
            <person name="Angelini C."/>
            <person name="Antonin V."/>
            <person name="Barry K.W."/>
            <person name="Bougher N.L."/>
            <person name="Buchanan P."/>
            <person name="Buyck B."/>
            <person name="Bense V."/>
            <person name="Catcheside P."/>
            <person name="Chovatia M."/>
            <person name="Cooper J."/>
            <person name="Damon W."/>
            <person name="Desjardin D."/>
            <person name="Finy P."/>
            <person name="Geml J."/>
            <person name="Haridas S."/>
            <person name="Hughes K."/>
            <person name="Justo A."/>
            <person name="Karasinski D."/>
            <person name="Kautmanova I."/>
            <person name="Kiss B."/>
            <person name="Kocsube S."/>
            <person name="Kotiranta H."/>
            <person name="LaButti K.M."/>
            <person name="Lechner B.E."/>
            <person name="Liimatainen K."/>
            <person name="Lipzen A."/>
            <person name="Lukacs Z."/>
            <person name="Mihaltcheva S."/>
            <person name="Morgado L.N."/>
            <person name="Niskanen T."/>
            <person name="Noordeloos M.E."/>
            <person name="Ohm R.A."/>
            <person name="Ortiz-Santana B."/>
            <person name="Ovrebo C."/>
            <person name="Racz N."/>
            <person name="Riley R."/>
            <person name="Savchenko A."/>
            <person name="Shiryaev A."/>
            <person name="Soop K."/>
            <person name="Spirin V."/>
            <person name="Szebenyi C."/>
            <person name="Tomsovsky M."/>
            <person name="Tulloss R.E."/>
            <person name="Uehling J."/>
            <person name="Grigoriev I.V."/>
            <person name="Vagvolgyi C."/>
            <person name="Papp T."/>
            <person name="Martin F.M."/>
            <person name="Miettinen O."/>
            <person name="Hibbett D.S."/>
            <person name="Nagy L.G."/>
        </authorList>
    </citation>
    <scope>NUCLEOTIDE SEQUENCE [LARGE SCALE GENOMIC DNA]</scope>
    <source>
        <strain evidence="3 4">CBS 166.37</strain>
    </source>
</reference>
<evidence type="ECO:0000313" key="3">
    <source>
        <dbReference type="EMBL" id="TFK32701.1"/>
    </source>
</evidence>
<proteinExistence type="predicted"/>
<evidence type="ECO:0000256" key="2">
    <source>
        <dbReference type="SAM" id="Phobius"/>
    </source>
</evidence>
<dbReference type="AlphaFoldDB" id="A0A5C3LVF4"/>
<dbReference type="EMBL" id="ML213666">
    <property type="protein sequence ID" value="TFK32701.1"/>
    <property type="molecule type" value="Genomic_DNA"/>
</dbReference>
<feature type="region of interest" description="Disordered" evidence="1">
    <location>
        <begin position="578"/>
        <end position="612"/>
    </location>
</feature>
<feature type="region of interest" description="Disordered" evidence="1">
    <location>
        <begin position="630"/>
        <end position="690"/>
    </location>
</feature>